<dbReference type="Proteomes" id="UP001177003">
    <property type="component" value="Chromosome 0"/>
</dbReference>
<dbReference type="AlphaFoldDB" id="A0AA35UU12"/>
<organism evidence="2 3">
    <name type="scientific">Lactuca saligna</name>
    <name type="common">Willowleaf lettuce</name>
    <dbReference type="NCBI Taxonomy" id="75948"/>
    <lineage>
        <taxon>Eukaryota</taxon>
        <taxon>Viridiplantae</taxon>
        <taxon>Streptophyta</taxon>
        <taxon>Embryophyta</taxon>
        <taxon>Tracheophyta</taxon>
        <taxon>Spermatophyta</taxon>
        <taxon>Magnoliopsida</taxon>
        <taxon>eudicotyledons</taxon>
        <taxon>Gunneridae</taxon>
        <taxon>Pentapetalae</taxon>
        <taxon>asterids</taxon>
        <taxon>campanulids</taxon>
        <taxon>Asterales</taxon>
        <taxon>Asteraceae</taxon>
        <taxon>Cichorioideae</taxon>
        <taxon>Cichorieae</taxon>
        <taxon>Lactucinae</taxon>
        <taxon>Lactuca</taxon>
    </lineage>
</organism>
<accession>A0AA35UU12</accession>
<gene>
    <name evidence="2" type="ORF">LSALG_LOCUS1358</name>
</gene>
<feature type="compositionally biased region" description="Basic and acidic residues" evidence="1">
    <location>
        <begin position="44"/>
        <end position="56"/>
    </location>
</feature>
<name>A0AA35UU12_LACSI</name>
<feature type="region of interest" description="Disordered" evidence="1">
    <location>
        <begin position="44"/>
        <end position="70"/>
    </location>
</feature>
<dbReference type="EMBL" id="OX465086">
    <property type="protein sequence ID" value="CAI9260526.1"/>
    <property type="molecule type" value="Genomic_DNA"/>
</dbReference>
<keyword evidence="3" id="KW-1185">Reference proteome</keyword>
<evidence type="ECO:0000313" key="3">
    <source>
        <dbReference type="Proteomes" id="UP001177003"/>
    </source>
</evidence>
<protein>
    <submittedName>
        <fullName evidence="2">Uncharacterized protein</fullName>
    </submittedName>
</protein>
<reference evidence="2" key="1">
    <citation type="submission" date="2023-04" db="EMBL/GenBank/DDBJ databases">
        <authorList>
            <person name="Vijverberg K."/>
            <person name="Xiong W."/>
            <person name="Schranz E."/>
        </authorList>
    </citation>
    <scope>NUCLEOTIDE SEQUENCE</scope>
</reference>
<feature type="compositionally biased region" description="Acidic residues" evidence="1">
    <location>
        <begin position="57"/>
        <end position="70"/>
    </location>
</feature>
<evidence type="ECO:0000313" key="2">
    <source>
        <dbReference type="EMBL" id="CAI9260526.1"/>
    </source>
</evidence>
<evidence type="ECO:0000256" key="1">
    <source>
        <dbReference type="SAM" id="MobiDB-lite"/>
    </source>
</evidence>
<proteinExistence type="predicted"/>
<sequence>MSPNHSKVRIHEIIKPSSCSQRLLLGWKGDVIREEYMNKGVDIGDIREDDVNKGSEYDDSDNNEGNDYDDSVDLIVKDNMVEDVDVNMKDFYLNIERMLNG</sequence>